<dbReference type="PRINTS" id="PR00455">
    <property type="entry name" value="HTHTETR"/>
</dbReference>
<evidence type="ECO:0000313" key="5">
    <source>
        <dbReference type="Proteomes" id="UP000246073"/>
    </source>
</evidence>
<reference evidence="5" key="1">
    <citation type="submission" date="2017-12" db="EMBL/GenBank/DDBJ databases">
        <authorList>
            <person name="Diaz M."/>
        </authorList>
    </citation>
    <scope>NUCLEOTIDE SEQUENCE [LARGE SCALE GENOMIC DNA]</scope>
    <source>
        <strain evidence="5">FI11154</strain>
    </source>
</reference>
<evidence type="ECO:0000313" key="4">
    <source>
        <dbReference type="EMBL" id="SPL61396.1"/>
    </source>
</evidence>
<evidence type="ECO:0000256" key="1">
    <source>
        <dbReference type="ARBA" id="ARBA00023125"/>
    </source>
</evidence>
<evidence type="ECO:0000256" key="2">
    <source>
        <dbReference type="PROSITE-ProRule" id="PRU00335"/>
    </source>
</evidence>
<feature type="DNA-binding region" description="H-T-H motif" evidence="2">
    <location>
        <begin position="34"/>
        <end position="53"/>
    </location>
</feature>
<dbReference type="InterPro" id="IPR001647">
    <property type="entry name" value="HTH_TetR"/>
</dbReference>
<evidence type="ECO:0000259" key="3">
    <source>
        <dbReference type="PROSITE" id="PS50977"/>
    </source>
</evidence>
<dbReference type="EMBL" id="OOFM01000001">
    <property type="protein sequence ID" value="SPL61396.1"/>
    <property type="molecule type" value="Genomic_DNA"/>
</dbReference>
<dbReference type="InterPro" id="IPR036271">
    <property type="entry name" value="Tet_transcr_reg_TetR-rel_C_sf"/>
</dbReference>
<dbReference type="PANTHER" id="PTHR30055">
    <property type="entry name" value="HTH-TYPE TRANSCRIPTIONAL REGULATOR RUTR"/>
    <property type="match status" value="1"/>
</dbReference>
<dbReference type="GO" id="GO:0000976">
    <property type="term" value="F:transcription cis-regulatory region binding"/>
    <property type="evidence" value="ECO:0007669"/>
    <property type="project" value="TreeGrafter"/>
</dbReference>
<organism evidence="4 5">
    <name type="scientific">Ochrobactrum soli</name>
    <dbReference type="NCBI Taxonomy" id="2448455"/>
    <lineage>
        <taxon>Bacteria</taxon>
        <taxon>Pseudomonadati</taxon>
        <taxon>Pseudomonadota</taxon>
        <taxon>Alphaproteobacteria</taxon>
        <taxon>Hyphomicrobiales</taxon>
        <taxon>Brucellaceae</taxon>
        <taxon>Brucella/Ochrobactrum group</taxon>
        <taxon>Ochrobactrum</taxon>
    </lineage>
</organism>
<dbReference type="Gene3D" id="1.10.357.10">
    <property type="entry name" value="Tetracycline Repressor, domain 2"/>
    <property type="match status" value="1"/>
</dbReference>
<dbReference type="SUPFAM" id="SSF46689">
    <property type="entry name" value="Homeodomain-like"/>
    <property type="match status" value="1"/>
</dbReference>
<dbReference type="SUPFAM" id="SSF48498">
    <property type="entry name" value="Tetracyclin repressor-like, C-terminal domain"/>
    <property type="match status" value="1"/>
</dbReference>
<dbReference type="Pfam" id="PF00440">
    <property type="entry name" value="TetR_N"/>
    <property type="match status" value="1"/>
</dbReference>
<dbReference type="GO" id="GO:0003700">
    <property type="term" value="F:DNA-binding transcription factor activity"/>
    <property type="evidence" value="ECO:0007669"/>
    <property type="project" value="TreeGrafter"/>
</dbReference>
<dbReference type="InterPro" id="IPR009057">
    <property type="entry name" value="Homeodomain-like_sf"/>
</dbReference>
<keyword evidence="1 2" id="KW-0238">DNA-binding</keyword>
<proteinExistence type="predicted"/>
<dbReference type="RefSeq" id="WP_109365672.1">
    <property type="nucleotide sequence ID" value="NZ_OOFM01000001.1"/>
</dbReference>
<dbReference type="PROSITE" id="PS50977">
    <property type="entry name" value="HTH_TETR_2"/>
    <property type="match status" value="1"/>
</dbReference>
<feature type="domain" description="HTH tetR-type" evidence="3">
    <location>
        <begin position="11"/>
        <end position="71"/>
    </location>
</feature>
<dbReference type="PANTHER" id="PTHR30055:SF226">
    <property type="entry name" value="HTH-TYPE TRANSCRIPTIONAL REGULATOR PKSA"/>
    <property type="match status" value="1"/>
</dbReference>
<name>A0A2P9HBC7_9HYPH</name>
<dbReference type="AlphaFoldDB" id="A0A2P9HBC7"/>
<sequence length="208" mass="23622">MTGGLRIKHRKKRVEQVLDAADALFREQGYEITKIEEIAELASVAPASVYNYFKNKPNLLMEIAVRHVQAALPERRKYLETLPDDPVEGILAFERLLADQAVRHLTRECWRVVMSAQFLDTGGIAHRTGKRLDLLLRRQYMRMLAVYQQNGRIKPDVDLSVLCDLLLGIGSAALARLVTSSTMKPEAMREWGIPHLEMVLRGVIEEST</sequence>
<protein>
    <submittedName>
        <fullName evidence="4">Transcriptional regulator, TetR family</fullName>
    </submittedName>
</protein>
<accession>A0A2P9HBC7</accession>
<dbReference type="InterPro" id="IPR050109">
    <property type="entry name" value="HTH-type_TetR-like_transc_reg"/>
</dbReference>
<gene>
    <name evidence="4" type="ORF">OHAE_4188</name>
</gene>
<dbReference type="Proteomes" id="UP000246073">
    <property type="component" value="Unassembled WGS sequence"/>
</dbReference>